<gene>
    <name evidence="1" type="ORF">N5I20_14625</name>
</gene>
<comment type="caution">
    <text evidence="1">The sequence shown here is derived from an EMBL/GenBank/DDBJ whole genome shotgun (WGS) entry which is preliminary data.</text>
</comment>
<name>A0AA42R9T8_AERCA</name>
<dbReference type="NCBIfam" id="TIGR01634">
    <property type="entry name" value="tail_P2_I"/>
    <property type="match status" value="1"/>
</dbReference>
<proteinExistence type="predicted"/>
<dbReference type="InterPro" id="IPR006521">
    <property type="entry name" value="Tail_protein_I"/>
</dbReference>
<evidence type="ECO:0000313" key="2">
    <source>
        <dbReference type="Proteomes" id="UP001161704"/>
    </source>
</evidence>
<dbReference type="AlphaFoldDB" id="A0AA42R9T8"/>
<sequence>MATLYPVWRGSLTYHDGTLSHDGAAIYRGTLQGEDDPAPDAIAGVSVGLKVAGIEEGQAGMASLIQRAKPTGISQFAAGANKLTSRAKAIAIADGAQGDPATTTKATVATMGDLLAMGAADMSTQITLAGLDAGIIGTAGVRTRLGTGGLQPDAIETPTIQQLLATTGFDLGAMGSHKTMVRQTIGDLSDGQQGDQRLKTKLAQAATVFTGAMGTPIAKYAKIIYPTAPALPAATMPAMTITLTHSALAAPLLSPITTRACVGVRGIDAGAFGSTKVHRLPLPSPATRDLLPPSVTRLEHLTAATLASNLTPELITSTRFADTCPAPLLPWLAWARSVDWWELAESEDQRRALISASFRLHQHKGTPWAIKEALKVLGFGDSTIIERATGRRYDGTIAYNGNETHGDPTRWAVYRVILARPVTADQANRIKRLLAEMAPARCHLAALDYTMAPVTYNGAATYNGNYNHGAS</sequence>
<organism evidence="1 2">
    <name type="scientific">Aeromonas caviae</name>
    <name type="common">Aeromonas punctata</name>
    <dbReference type="NCBI Taxonomy" id="648"/>
    <lineage>
        <taxon>Bacteria</taxon>
        <taxon>Pseudomonadati</taxon>
        <taxon>Pseudomonadota</taxon>
        <taxon>Gammaproteobacteria</taxon>
        <taxon>Aeromonadales</taxon>
        <taxon>Aeromonadaceae</taxon>
        <taxon>Aeromonas</taxon>
    </lineage>
</organism>
<dbReference type="Pfam" id="PF09684">
    <property type="entry name" value="Tail_P2_I"/>
    <property type="match status" value="1"/>
</dbReference>
<reference evidence="1" key="1">
    <citation type="submission" date="2022-09" db="EMBL/GenBank/DDBJ databases">
        <title>Intensive care unit water sources are persistently colonized with multi-drug resistant bacteria and are the site of extensive horizontal gene transfer of antibiotic resistance genes.</title>
        <authorList>
            <person name="Diorio-Toth L."/>
        </authorList>
    </citation>
    <scope>NUCLEOTIDE SEQUENCE</scope>
    <source>
        <strain evidence="1">GD03710</strain>
    </source>
</reference>
<dbReference type="Proteomes" id="UP001161704">
    <property type="component" value="Unassembled WGS sequence"/>
</dbReference>
<accession>A0AA42R9T8</accession>
<dbReference type="EMBL" id="JAOCIZ010000059">
    <property type="protein sequence ID" value="MDH1506296.1"/>
    <property type="molecule type" value="Genomic_DNA"/>
</dbReference>
<dbReference type="RefSeq" id="WP_279982845.1">
    <property type="nucleotide sequence ID" value="NZ_JAOCIZ010000059.1"/>
</dbReference>
<evidence type="ECO:0000313" key="1">
    <source>
        <dbReference type="EMBL" id="MDH1506296.1"/>
    </source>
</evidence>
<protein>
    <submittedName>
        <fullName evidence="1">Phage tail protein I</fullName>
    </submittedName>
</protein>